<feature type="transmembrane region" description="Helical" evidence="1">
    <location>
        <begin position="9"/>
        <end position="26"/>
    </location>
</feature>
<evidence type="ECO:0000313" key="4">
    <source>
        <dbReference type="Proteomes" id="UP000515819"/>
    </source>
</evidence>
<dbReference type="Gene3D" id="3.10.620.30">
    <property type="match status" value="1"/>
</dbReference>
<dbReference type="AlphaFoldDB" id="A0A7G9FJX5"/>
<dbReference type="PANTHER" id="PTHR46333">
    <property type="entry name" value="CYTOKINESIS PROTEIN 3"/>
    <property type="match status" value="1"/>
</dbReference>
<keyword evidence="1" id="KW-0812">Transmembrane</keyword>
<dbReference type="Pfam" id="PF01841">
    <property type="entry name" value="Transglut_core"/>
    <property type="match status" value="1"/>
</dbReference>
<gene>
    <name evidence="3" type="ORF">H9Q76_08860</name>
</gene>
<accession>A0A7G9FJX5</accession>
<reference evidence="3 4" key="1">
    <citation type="submission" date="2020-08" db="EMBL/GenBank/DDBJ databases">
        <authorList>
            <person name="Liu C."/>
            <person name="Sun Q."/>
        </authorList>
    </citation>
    <scope>NUCLEOTIDE SEQUENCE [LARGE SCALE GENOMIC DNA]</scope>
    <source>
        <strain evidence="3 4">NSJ-4</strain>
    </source>
</reference>
<dbReference type="Proteomes" id="UP000515819">
    <property type="component" value="Chromosome"/>
</dbReference>
<evidence type="ECO:0000256" key="1">
    <source>
        <dbReference type="SAM" id="Phobius"/>
    </source>
</evidence>
<proteinExistence type="predicted"/>
<dbReference type="PANTHER" id="PTHR46333:SF2">
    <property type="entry name" value="CYTOKINESIS PROTEIN 3"/>
    <property type="match status" value="1"/>
</dbReference>
<dbReference type="KEGG" id="wcp:H9Q76_08860"/>
<dbReference type="InterPro" id="IPR038765">
    <property type="entry name" value="Papain-like_cys_pep_sf"/>
</dbReference>
<feature type="domain" description="Transglutaminase-like" evidence="2">
    <location>
        <begin position="185"/>
        <end position="241"/>
    </location>
</feature>
<evidence type="ECO:0000313" key="3">
    <source>
        <dbReference type="EMBL" id="QNL98856.1"/>
    </source>
</evidence>
<keyword evidence="4" id="KW-1185">Reference proteome</keyword>
<name>A0A7G9FJX5_9FIRM</name>
<dbReference type="GO" id="GO:0005737">
    <property type="term" value="C:cytoplasm"/>
    <property type="evidence" value="ECO:0007669"/>
    <property type="project" value="TreeGrafter"/>
</dbReference>
<keyword evidence="1" id="KW-1133">Transmembrane helix</keyword>
<protein>
    <recommendedName>
        <fullName evidence="2">Transglutaminase-like domain-containing protein</fullName>
    </recommendedName>
</protein>
<keyword evidence="1" id="KW-0472">Membrane</keyword>
<organism evidence="3 4">
    <name type="scientific">Wujia chipingensis</name>
    <dbReference type="NCBI Taxonomy" id="2763670"/>
    <lineage>
        <taxon>Bacteria</taxon>
        <taxon>Bacillati</taxon>
        <taxon>Bacillota</taxon>
        <taxon>Clostridia</taxon>
        <taxon>Lachnospirales</taxon>
        <taxon>Lachnospiraceae</taxon>
        <taxon>Wujia</taxon>
    </lineage>
</organism>
<dbReference type="RefSeq" id="WP_249320965.1">
    <property type="nucleotide sequence ID" value="NZ_CP060632.1"/>
</dbReference>
<dbReference type="EMBL" id="CP060632">
    <property type="protein sequence ID" value="QNL98856.1"/>
    <property type="molecule type" value="Genomic_DNA"/>
</dbReference>
<evidence type="ECO:0000259" key="2">
    <source>
        <dbReference type="SMART" id="SM00460"/>
    </source>
</evidence>
<dbReference type="SMART" id="SM00460">
    <property type="entry name" value="TGc"/>
    <property type="match status" value="1"/>
</dbReference>
<dbReference type="SUPFAM" id="SSF54001">
    <property type="entry name" value="Cysteine proteinases"/>
    <property type="match status" value="1"/>
</dbReference>
<dbReference type="InterPro" id="IPR002931">
    <property type="entry name" value="Transglutaminase-like"/>
</dbReference>
<dbReference type="InterPro" id="IPR052557">
    <property type="entry name" value="CAP/Cytokinesis_protein"/>
</dbReference>
<sequence>MKQKKGKMHIILPVLVVAVILVFYFFNFRIGSYLHPDETAYSMEELTQLVTEQINDGKTTGNFYISGISESDISNINENLCSMNGMVDQYMVTEKSRDGMRIQFRYEISDNYYVWQKYVNGAAIPSDHALAYKLYDKVEDVLKQIIKPDMTDYEKELAIHDYIVVHCQYGYVESSKDYAYRAYGALVQNKAVCNGYAEAMALLMTCVGIENQIVTGTADNELHAWNQVCLDGNWYQVDATWDDPLPDRGVFAGHEYFNVTDEIMDERHDWKQDAFPACDSTDYNYYEQNDLICDSDAFRTLLKDQALRNSTGTIEVVVTDYTTDFDYSFMQDVSAVQYFQYTEEPYGAYELVTVYLNQR</sequence>